<feature type="compositionally biased region" description="Low complexity" evidence="1">
    <location>
        <begin position="195"/>
        <end position="211"/>
    </location>
</feature>
<dbReference type="OrthoDB" id="4161001at2759"/>
<sequence length="1001" mass="111726">MHSVSPHRAAALNHTRTRDRPPVPPPYHETPFRDPEVRIPVHPQLSQNAPLPGTTRSNLDRYASPSSNANHNPAAYTTSYAPSTTTDYTPGFVPGGAADPPAPSANRAAHSGFSQGMAPALPHFGVPPVLSVPTSPPHIPNGPGGPNGPTGSGGPGGLVVPGRDRRSTYAASSAEGSVGTPLSIGGLEIVGPPAAASEAGSAESAGELSLGRESTSTREGSDVSKEAYHKSLQIIQSIKDRSTAVEDVALIIRRMEITADRSQRRTYVRGAPAREVYENAPVIRVGIVFLPGANRPTVTQLEQDMLMAGYQPDQQSAMWRVNTAGHLLMDFEVTKDLNVIASDLTADFISRARERHERPMSMLLPHGASGDPFMLREQKHPAVNIDSRHVTIVHDLRYHYNEFDLESTLIEVDAASMMKLIVGFRLIVQYKAPSDNLDETRKLLEVMMEDVRRLCQRSAILFRMSTRVKIMNSKNTRYGVNNGRQFTTLTTSKGIREIIKLSASYFTALDTMEKAQQLIRPRFLQMLVLLLSFLNNSDLDKIRYFVEQTFHFKADRSNLELLFLKVIPFYSINPRVFLTSVVAAFESDPPKEPETCDYAWYWDTFLKRLTQHGYLLPGSVDQLGRRPHSWLVKWPKNGFKNSQVFRNLQYGANDGMKTFNEVPPIEEELDRRDESMLLTAVMTNDEKYLIRVADYEAILCLTRGVYAVQEAGLTGRRTDLVIEESVLNEATYNAVERINPVIRQINQWLTGSQQSRGNLRLARQRTNVGRLFGARRPEIAMFDECRVTGKLTRHRAVLASQVSAIAYKLDGRKITLNDAIGNMASDNQQVQGVVEYYQLRLPRYADTMDELTFRRISKALDEVLKQVNHAESVRHQVSSDPMISDEPIVTLLQQIGGTYIGVEAWSPYSMHLKQTGELEMEAKKSYVRSVLWRNSGEGEVILQGDSSVYVVAPLEWVEDEDRDDYVKVEDIVLLAGQYMVVAEPDEDDHSNALLAANFLRV</sequence>
<dbReference type="AlphaFoldDB" id="A0A6G1HUQ2"/>
<organism evidence="2 3">
    <name type="scientific">Trichodelitschia bisporula</name>
    <dbReference type="NCBI Taxonomy" id="703511"/>
    <lineage>
        <taxon>Eukaryota</taxon>
        <taxon>Fungi</taxon>
        <taxon>Dikarya</taxon>
        <taxon>Ascomycota</taxon>
        <taxon>Pezizomycotina</taxon>
        <taxon>Dothideomycetes</taxon>
        <taxon>Dothideomycetes incertae sedis</taxon>
        <taxon>Phaeotrichales</taxon>
        <taxon>Phaeotrichaceae</taxon>
        <taxon>Trichodelitschia</taxon>
    </lineage>
</organism>
<feature type="compositionally biased region" description="Low complexity" evidence="1">
    <location>
        <begin position="73"/>
        <end position="99"/>
    </location>
</feature>
<feature type="non-terminal residue" evidence="2">
    <location>
        <position position="1001"/>
    </location>
</feature>
<accession>A0A6G1HUQ2</accession>
<feature type="compositionally biased region" description="Gly residues" evidence="1">
    <location>
        <begin position="142"/>
        <end position="159"/>
    </location>
</feature>
<feature type="region of interest" description="Disordered" evidence="1">
    <location>
        <begin position="1"/>
        <end position="183"/>
    </location>
</feature>
<feature type="compositionally biased region" description="Polar residues" evidence="1">
    <location>
        <begin position="44"/>
        <end position="57"/>
    </location>
</feature>
<feature type="region of interest" description="Disordered" evidence="1">
    <location>
        <begin position="195"/>
        <end position="224"/>
    </location>
</feature>
<protein>
    <submittedName>
        <fullName evidence="2">Uncharacterized protein</fullName>
    </submittedName>
</protein>
<dbReference type="Proteomes" id="UP000799640">
    <property type="component" value="Unassembled WGS sequence"/>
</dbReference>
<name>A0A6G1HUQ2_9PEZI</name>
<feature type="compositionally biased region" description="Basic and acidic residues" evidence="1">
    <location>
        <begin position="30"/>
        <end position="39"/>
    </location>
</feature>
<dbReference type="EMBL" id="ML996696">
    <property type="protein sequence ID" value="KAF2399750.1"/>
    <property type="molecule type" value="Genomic_DNA"/>
</dbReference>
<evidence type="ECO:0000313" key="3">
    <source>
        <dbReference type="Proteomes" id="UP000799640"/>
    </source>
</evidence>
<feature type="compositionally biased region" description="Basic and acidic residues" evidence="1">
    <location>
        <begin position="215"/>
        <end position="224"/>
    </location>
</feature>
<evidence type="ECO:0000313" key="2">
    <source>
        <dbReference type="EMBL" id="KAF2399750.1"/>
    </source>
</evidence>
<keyword evidence="3" id="KW-1185">Reference proteome</keyword>
<gene>
    <name evidence="2" type="ORF">EJ06DRAFT_530553</name>
</gene>
<evidence type="ECO:0000256" key="1">
    <source>
        <dbReference type="SAM" id="MobiDB-lite"/>
    </source>
</evidence>
<proteinExistence type="predicted"/>
<reference evidence="2" key="1">
    <citation type="journal article" date="2020" name="Stud. Mycol.">
        <title>101 Dothideomycetes genomes: a test case for predicting lifestyles and emergence of pathogens.</title>
        <authorList>
            <person name="Haridas S."/>
            <person name="Albert R."/>
            <person name="Binder M."/>
            <person name="Bloem J."/>
            <person name="Labutti K."/>
            <person name="Salamov A."/>
            <person name="Andreopoulos B."/>
            <person name="Baker S."/>
            <person name="Barry K."/>
            <person name="Bills G."/>
            <person name="Bluhm B."/>
            <person name="Cannon C."/>
            <person name="Castanera R."/>
            <person name="Culley D."/>
            <person name="Daum C."/>
            <person name="Ezra D."/>
            <person name="Gonzalez J."/>
            <person name="Henrissat B."/>
            <person name="Kuo A."/>
            <person name="Liang C."/>
            <person name="Lipzen A."/>
            <person name="Lutzoni F."/>
            <person name="Magnuson J."/>
            <person name="Mondo S."/>
            <person name="Nolan M."/>
            <person name="Ohm R."/>
            <person name="Pangilinan J."/>
            <person name="Park H.-J."/>
            <person name="Ramirez L."/>
            <person name="Alfaro M."/>
            <person name="Sun H."/>
            <person name="Tritt A."/>
            <person name="Yoshinaga Y."/>
            <person name="Zwiers L.-H."/>
            <person name="Turgeon B."/>
            <person name="Goodwin S."/>
            <person name="Spatafora J."/>
            <person name="Crous P."/>
            <person name="Grigoriev I."/>
        </authorList>
    </citation>
    <scope>NUCLEOTIDE SEQUENCE</scope>
    <source>
        <strain evidence="2">CBS 262.69</strain>
    </source>
</reference>